<reference evidence="2" key="1">
    <citation type="submission" date="2021-02" db="EMBL/GenBank/DDBJ databases">
        <authorList>
            <person name="Nowell W R."/>
        </authorList>
    </citation>
    <scope>NUCLEOTIDE SEQUENCE</scope>
</reference>
<organism evidence="2 3">
    <name type="scientific">Adineta steineri</name>
    <dbReference type="NCBI Taxonomy" id="433720"/>
    <lineage>
        <taxon>Eukaryota</taxon>
        <taxon>Metazoa</taxon>
        <taxon>Spiralia</taxon>
        <taxon>Gnathifera</taxon>
        <taxon>Rotifera</taxon>
        <taxon>Eurotatoria</taxon>
        <taxon>Bdelloidea</taxon>
        <taxon>Adinetida</taxon>
        <taxon>Adinetidae</taxon>
        <taxon>Adineta</taxon>
    </lineage>
</organism>
<dbReference type="AlphaFoldDB" id="A0A820EGH6"/>
<proteinExistence type="predicted"/>
<dbReference type="EMBL" id="CAJOAY010012081">
    <property type="protein sequence ID" value="CAF4246505.1"/>
    <property type="molecule type" value="Genomic_DNA"/>
</dbReference>
<feature type="region of interest" description="Disordered" evidence="1">
    <location>
        <begin position="1"/>
        <end position="35"/>
    </location>
</feature>
<accession>A0A820EGH6</accession>
<evidence type="ECO:0000313" key="3">
    <source>
        <dbReference type="Proteomes" id="UP000663881"/>
    </source>
</evidence>
<evidence type="ECO:0000256" key="1">
    <source>
        <dbReference type="SAM" id="MobiDB-lite"/>
    </source>
</evidence>
<dbReference type="Proteomes" id="UP000663881">
    <property type="component" value="Unassembled WGS sequence"/>
</dbReference>
<comment type="caution">
    <text evidence="2">The sequence shown here is derived from an EMBL/GenBank/DDBJ whole genome shotgun (WGS) entry which is preliminary data.</text>
</comment>
<evidence type="ECO:0000313" key="2">
    <source>
        <dbReference type="EMBL" id="CAF4246505.1"/>
    </source>
</evidence>
<protein>
    <submittedName>
        <fullName evidence="2">Uncharacterized protein</fullName>
    </submittedName>
</protein>
<name>A0A820EGH6_9BILA</name>
<feature type="non-terminal residue" evidence="2">
    <location>
        <position position="1"/>
    </location>
</feature>
<sequence length="83" mass="9655">MVNQQANGESMSFRSSKVSPSTERQQRQSSRLHYAESSWTRWIQIPLFLWVTPILSLANKRTLVDDDLNDLSMKDQCSIILNR</sequence>
<gene>
    <name evidence="2" type="ORF">OKA104_LOCUS43364</name>
</gene>